<evidence type="ECO:0000256" key="5">
    <source>
        <dbReference type="ARBA" id="ARBA00023163"/>
    </source>
</evidence>
<feature type="region of interest" description="Disordered" evidence="7">
    <location>
        <begin position="82"/>
        <end position="143"/>
    </location>
</feature>
<proteinExistence type="predicted"/>
<protein>
    <submittedName>
        <fullName evidence="9">Zn(II)2Cys6 transcription factor</fullName>
    </submittedName>
</protein>
<organism evidence="9 10">
    <name type="scientific">Thelonectria olida</name>
    <dbReference type="NCBI Taxonomy" id="1576542"/>
    <lineage>
        <taxon>Eukaryota</taxon>
        <taxon>Fungi</taxon>
        <taxon>Dikarya</taxon>
        <taxon>Ascomycota</taxon>
        <taxon>Pezizomycotina</taxon>
        <taxon>Sordariomycetes</taxon>
        <taxon>Hypocreomycetidae</taxon>
        <taxon>Hypocreales</taxon>
        <taxon>Nectriaceae</taxon>
        <taxon>Thelonectria</taxon>
    </lineage>
</organism>
<dbReference type="Pfam" id="PF00172">
    <property type="entry name" value="Zn_clus"/>
    <property type="match status" value="1"/>
</dbReference>
<dbReference type="InterPro" id="IPR007219">
    <property type="entry name" value="XnlR_reg_dom"/>
</dbReference>
<feature type="domain" description="Zn(2)-C6 fungal-type" evidence="8">
    <location>
        <begin position="33"/>
        <end position="62"/>
    </location>
</feature>
<dbReference type="GO" id="GO:0006351">
    <property type="term" value="P:DNA-templated transcription"/>
    <property type="evidence" value="ECO:0007669"/>
    <property type="project" value="InterPro"/>
</dbReference>
<dbReference type="SUPFAM" id="SSF57701">
    <property type="entry name" value="Zn2/Cys6 DNA-binding domain"/>
    <property type="match status" value="1"/>
</dbReference>
<evidence type="ECO:0000259" key="8">
    <source>
        <dbReference type="PROSITE" id="PS50048"/>
    </source>
</evidence>
<dbReference type="OrthoDB" id="3266505at2759"/>
<keyword evidence="2" id="KW-0479">Metal-binding</keyword>
<evidence type="ECO:0000313" key="10">
    <source>
        <dbReference type="Proteomes" id="UP000777438"/>
    </source>
</evidence>
<feature type="compositionally biased region" description="Polar residues" evidence="7">
    <location>
        <begin position="111"/>
        <end position="125"/>
    </location>
</feature>
<evidence type="ECO:0000313" key="9">
    <source>
        <dbReference type="EMBL" id="KAH6886373.1"/>
    </source>
</evidence>
<dbReference type="CDD" id="cd12148">
    <property type="entry name" value="fungal_TF_MHR"/>
    <property type="match status" value="1"/>
</dbReference>
<keyword evidence="4" id="KW-0238">DNA-binding</keyword>
<dbReference type="AlphaFoldDB" id="A0A9P9AJZ3"/>
<dbReference type="PROSITE" id="PS50048">
    <property type="entry name" value="ZN2_CY6_FUNGAL_2"/>
    <property type="match status" value="1"/>
</dbReference>
<dbReference type="GO" id="GO:0005634">
    <property type="term" value="C:nucleus"/>
    <property type="evidence" value="ECO:0007669"/>
    <property type="project" value="UniProtKB-SubCell"/>
</dbReference>
<feature type="compositionally biased region" description="Basic and acidic residues" evidence="7">
    <location>
        <begin position="127"/>
        <end position="143"/>
    </location>
</feature>
<evidence type="ECO:0000256" key="7">
    <source>
        <dbReference type="SAM" id="MobiDB-lite"/>
    </source>
</evidence>
<dbReference type="InterPro" id="IPR036864">
    <property type="entry name" value="Zn2-C6_fun-type_DNA-bd_sf"/>
</dbReference>
<dbReference type="GO" id="GO:0000981">
    <property type="term" value="F:DNA-binding transcription factor activity, RNA polymerase II-specific"/>
    <property type="evidence" value="ECO:0007669"/>
    <property type="project" value="InterPro"/>
</dbReference>
<keyword evidence="6" id="KW-0539">Nucleus</keyword>
<keyword evidence="10" id="KW-1185">Reference proteome</keyword>
<dbReference type="InterPro" id="IPR001138">
    <property type="entry name" value="Zn2Cys6_DnaBD"/>
</dbReference>
<dbReference type="Gene3D" id="4.10.240.10">
    <property type="entry name" value="Zn(2)-C6 fungal-type DNA-binding domain"/>
    <property type="match status" value="1"/>
</dbReference>
<reference evidence="9 10" key="1">
    <citation type="journal article" date="2021" name="Nat. Commun.">
        <title>Genetic determinants of endophytism in the Arabidopsis root mycobiome.</title>
        <authorList>
            <person name="Mesny F."/>
            <person name="Miyauchi S."/>
            <person name="Thiergart T."/>
            <person name="Pickel B."/>
            <person name="Atanasova L."/>
            <person name="Karlsson M."/>
            <person name="Huettel B."/>
            <person name="Barry K.W."/>
            <person name="Haridas S."/>
            <person name="Chen C."/>
            <person name="Bauer D."/>
            <person name="Andreopoulos W."/>
            <person name="Pangilinan J."/>
            <person name="LaButti K."/>
            <person name="Riley R."/>
            <person name="Lipzen A."/>
            <person name="Clum A."/>
            <person name="Drula E."/>
            <person name="Henrissat B."/>
            <person name="Kohler A."/>
            <person name="Grigoriev I.V."/>
            <person name="Martin F.M."/>
            <person name="Hacquard S."/>
        </authorList>
    </citation>
    <scope>NUCLEOTIDE SEQUENCE [LARGE SCALE GENOMIC DNA]</scope>
    <source>
        <strain evidence="9 10">MPI-CAGE-CH-0241</strain>
    </source>
</reference>
<comment type="subcellular location">
    <subcellularLocation>
        <location evidence="1">Nucleus</location>
    </subcellularLocation>
</comment>
<keyword evidence="3" id="KW-0805">Transcription regulation</keyword>
<evidence type="ECO:0000256" key="2">
    <source>
        <dbReference type="ARBA" id="ARBA00022723"/>
    </source>
</evidence>
<sequence>MSRLDWVVIPAESFTTGGDMQTERRKFKRTANACIPCRQSKIKCSGDEPCANCQRRFMKCRFSDAGSKVIVSQRYLHSLQKQVADHRSASQTNTPSDGPDAVGLSSDKANDSQTGETPHSSSVIDQASEHARQHVSEHATEHAAEHARSIWTSPFTLPSTIIKNSYRNRLNWIWLAPSSMWSFTARLMVMMTSKLHLDSPSSSSPNSFDKDVYPMHWKPSLDEVPDISGLPSIDTALYLFNTVKFHLGRDYQLFDEAVFLKNMQEFYHGNAAEKAAESRLWFVQFLLVLAFGKAFLTQSRSSSDAPGSTFFLRAVSLMPDHPRLWKDSLLAIEVLAMIGLYFYSVDHREMAHVYLGQAIRIAQLEGLHTQLPEEELGVETVTRCRNLWWTLYIMDRHFSFSLGLPVTTQDDDITTPLDPPTSYSPSTSTLSLQVKLSHLMSFIVSSIYRTEKTQLGMFLEMTRSILHTMAGHAQEIESIISLKSQSTVDMMPKGTRHVTLLYHQIVTFATRPLLLSVLKERLEKLDEGGEYWQNFINLTKPLISTGIKSAVKTLQILSEEESLLEVFLPFDLEFTYGAAIHLTIAYTLFPHVADGPAYSKISHSILDEMISKGSKVAEVRKAELAHLEMLFKEFALRTEQQGLQTLTLLTPETAIDPRMTGEEVKMDEQDMNPEMEGLHMTEHSLPSPSVQTQTSSNIELMDNFGISSEEFLSIMDQIDTQEFSYGMLDQMEDWQEEL</sequence>
<dbReference type="CDD" id="cd00067">
    <property type="entry name" value="GAL4"/>
    <property type="match status" value="1"/>
</dbReference>
<dbReference type="EMBL" id="JAGPYM010000016">
    <property type="protein sequence ID" value="KAH6886373.1"/>
    <property type="molecule type" value="Genomic_DNA"/>
</dbReference>
<evidence type="ECO:0000256" key="3">
    <source>
        <dbReference type="ARBA" id="ARBA00023015"/>
    </source>
</evidence>
<evidence type="ECO:0000256" key="1">
    <source>
        <dbReference type="ARBA" id="ARBA00004123"/>
    </source>
</evidence>
<dbReference type="GO" id="GO:0045944">
    <property type="term" value="P:positive regulation of transcription by RNA polymerase II"/>
    <property type="evidence" value="ECO:0007669"/>
    <property type="project" value="TreeGrafter"/>
</dbReference>
<dbReference type="InterPro" id="IPR051711">
    <property type="entry name" value="Stress_Response_Reg"/>
</dbReference>
<dbReference type="PANTHER" id="PTHR47540:SF6">
    <property type="entry name" value="ZN(II)2CYS6 TRANSCRIPTION FACTOR (EUROFUNG)"/>
    <property type="match status" value="1"/>
</dbReference>
<evidence type="ECO:0000256" key="6">
    <source>
        <dbReference type="ARBA" id="ARBA00023242"/>
    </source>
</evidence>
<keyword evidence="5" id="KW-0804">Transcription</keyword>
<dbReference type="GO" id="GO:0043565">
    <property type="term" value="F:sequence-specific DNA binding"/>
    <property type="evidence" value="ECO:0007669"/>
    <property type="project" value="TreeGrafter"/>
</dbReference>
<comment type="caution">
    <text evidence="9">The sequence shown here is derived from an EMBL/GenBank/DDBJ whole genome shotgun (WGS) entry which is preliminary data.</text>
</comment>
<evidence type="ECO:0000256" key="4">
    <source>
        <dbReference type="ARBA" id="ARBA00023125"/>
    </source>
</evidence>
<dbReference type="PROSITE" id="PS00463">
    <property type="entry name" value="ZN2_CY6_FUNGAL_1"/>
    <property type="match status" value="1"/>
</dbReference>
<gene>
    <name evidence="9" type="ORF">B0T10DRAFT_516411</name>
</gene>
<dbReference type="GO" id="GO:0008270">
    <property type="term" value="F:zinc ion binding"/>
    <property type="evidence" value="ECO:0007669"/>
    <property type="project" value="InterPro"/>
</dbReference>
<accession>A0A9P9AJZ3</accession>
<dbReference type="SMART" id="SM00906">
    <property type="entry name" value="Fungal_trans"/>
    <property type="match status" value="1"/>
</dbReference>
<dbReference type="SMART" id="SM00066">
    <property type="entry name" value="GAL4"/>
    <property type="match status" value="1"/>
</dbReference>
<dbReference type="Pfam" id="PF04082">
    <property type="entry name" value="Fungal_trans"/>
    <property type="match status" value="1"/>
</dbReference>
<name>A0A9P9AJZ3_9HYPO</name>
<dbReference type="PANTHER" id="PTHR47540">
    <property type="entry name" value="THIAMINE REPRESSIBLE GENES REGULATORY PROTEIN THI5"/>
    <property type="match status" value="1"/>
</dbReference>
<dbReference type="Proteomes" id="UP000777438">
    <property type="component" value="Unassembled WGS sequence"/>
</dbReference>